<evidence type="ECO:0000256" key="5">
    <source>
        <dbReference type="PROSITE-ProRule" id="PRU00277"/>
    </source>
</evidence>
<evidence type="ECO:0000256" key="3">
    <source>
        <dbReference type="ARBA" id="ARBA00023110"/>
    </source>
</evidence>
<dbReference type="SUPFAM" id="SSF54534">
    <property type="entry name" value="FKBP-like"/>
    <property type="match status" value="2"/>
</dbReference>
<dbReference type="Proteomes" id="UP000604046">
    <property type="component" value="Unassembled WGS sequence"/>
</dbReference>
<feature type="signal peptide" evidence="6">
    <location>
        <begin position="1"/>
        <end position="21"/>
    </location>
</feature>
<comment type="caution">
    <text evidence="8">The sequence shown here is derived from an EMBL/GenBank/DDBJ whole genome shotgun (WGS) entry which is preliminary data.</text>
</comment>
<dbReference type="PROSITE" id="PS50059">
    <property type="entry name" value="FKBP_PPIASE"/>
    <property type="match status" value="2"/>
</dbReference>
<evidence type="ECO:0000256" key="1">
    <source>
        <dbReference type="ARBA" id="ARBA00000971"/>
    </source>
</evidence>
<dbReference type="InterPro" id="IPR046357">
    <property type="entry name" value="PPIase_dom_sf"/>
</dbReference>
<accession>A0A812RFB8</accession>
<dbReference type="PANTHER" id="PTHR43811">
    <property type="entry name" value="FKBP-TYPE PEPTIDYL-PROLYL CIS-TRANS ISOMERASE FKPA"/>
    <property type="match status" value="1"/>
</dbReference>
<keyword evidence="3 5" id="KW-0697">Rotamase</keyword>
<evidence type="ECO:0000313" key="8">
    <source>
        <dbReference type="EMBL" id="CAE7435653.1"/>
    </source>
</evidence>
<gene>
    <name evidence="8" type="primary">FKBP4</name>
    <name evidence="8" type="ORF">SNAT2548_LOCUS23665</name>
</gene>
<dbReference type="OrthoDB" id="1902587at2759"/>
<evidence type="ECO:0000256" key="4">
    <source>
        <dbReference type="ARBA" id="ARBA00023235"/>
    </source>
</evidence>
<feature type="domain" description="PPIase FKBP-type" evidence="7">
    <location>
        <begin position="113"/>
        <end position="195"/>
    </location>
</feature>
<dbReference type="Pfam" id="PF00254">
    <property type="entry name" value="FKBP_C"/>
    <property type="match status" value="2"/>
</dbReference>
<keyword evidence="6" id="KW-0732">Signal</keyword>
<evidence type="ECO:0000259" key="7">
    <source>
        <dbReference type="PROSITE" id="PS50059"/>
    </source>
</evidence>
<evidence type="ECO:0000313" key="9">
    <source>
        <dbReference type="Proteomes" id="UP000604046"/>
    </source>
</evidence>
<dbReference type="AlphaFoldDB" id="A0A812RFB8"/>
<dbReference type="GO" id="GO:0003755">
    <property type="term" value="F:peptidyl-prolyl cis-trans isomerase activity"/>
    <property type="evidence" value="ECO:0007669"/>
    <property type="project" value="UniProtKB-KW"/>
</dbReference>
<dbReference type="PANTHER" id="PTHR43811:SF19">
    <property type="entry name" value="39 KDA FK506-BINDING NUCLEAR PROTEIN"/>
    <property type="match status" value="1"/>
</dbReference>
<organism evidence="8 9">
    <name type="scientific">Symbiodinium natans</name>
    <dbReference type="NCBI Taxonomy" id="878477"/>
    <lineage>
        <taxon>Eukaryota</taxon>
        <taxon>Sar</taxon>
        <taxon>Alveolata</taxon>
        <taxon>Dinophyceae</taxon>
        <taxon>Suessiales</taxon>
        <taxon>Symbiodiniaceae</taxon>
        <taxon>Symbiodinium</taxon>
    </lineage>
</organism>
<name>A0A812RFB8_9DINO</name>
<reference evidence="8" key="1">
    <citation type="submission" date="2021-02" db="EMBL/GenBank/DDBJ databases">
        <authorList>
            <person name="Dougan E. K."/>
            <person name="Rhodes N."/>
            <person name="Thang M."/>
            <person name="Chan C."/>
        </authorList>
    </citation>
    <scope>NUCLEOTIDE SEQUENCE</scope>
</reference>
<dbReference type="Gene3D" id="3.10.50.40">
    <property type="match status" value="2"/>
</dbReference>
<comment type="catalytic activity">
    <reaction evidence="1 5">
        <text>[protein]-peptidylproline (omega=180) = [protein]-peptidylproline (omega=0)</text>
        <dbReference type="Rhea" id="RHEA:16237"/>
        <dbReference type="Rhea" id="RHEA-COMP:10747"/>
        <dbReference type="Rhea" id="RHEA-COMP:10748"/>
        <dbReference type="ChEBI" id="CHEBI:83833"/>
        <dbReference type="ChEBI" id="CHEBI:83834"/>
        <dbReference type="EC" id="5.2.1.8"/>
    </reaction>
</comment>
<evidence type="ECO:0000256" key="6">
    <source>
        <dbReference type="SAM" id="SignalP"/>
    </source>
</evidence>
<proteinExistence type="predicted"/>
<sequence length="328" mass="35728">MAAQRGRRVFWLLLLVASWRGSDIGFLFRGAVTSRDAHRRDLVLLTTSVAQVLRPGTACAEGFDPFGEQQKKKAPKDLKNPPPDAQVTKSGLKFKILKPADCESTKCSKPYIFDKVSVDFTGYELDGRTFDSSRKRGRMTFQVSQVIRGWTEGLLNMNVGETARLWIPSNLAFGSAGKGGPAGDIVVDVTLYGLKRGQPPPPVPEGLDAPPSDAEFTKSGLATKILKPGNGTEVATEATKVTVVYYGWTADGQLFEASSMRGPAVELQQKNVPKGVWEGILLMREGETRRLWVPPALGYGSERDDGGPCGPLIFDVSLQSFEKGGFFR</sequence>
<keyword evidence="4 5" id="KW-0413">Isomerase</keyword>
<feature type="chain" id="PRO_5032726312" description="peptidylprolyl isomerase" evidence="6">
    <location>
        <begin position="22"/>
        <end position="328"/>
    </location>
</feature>
<dbReference type="EMBL" id="CAJNDS010002329">
    <property type="protein sequence ID" value="CAE7435653.1"/>
    <property type="molecule type" value="Genomic_DNA"/>
</dbReference>
<protein>
    <recommendedName>
        <fullName evidence="2 5">peptidylprolyl isomerase</fullName>
        <ecNumber evidence="2 5">5.2.1.8</ecNumber>
    </recommendedName>
</protein>
<dbReference type="InterPro" id="IPR001179">
    <property type="entry name" value="PPIase_FKBP_dom"/>
</dbReference>
<dbReference type="EC" id="5.2.1.8" evidence="2 5"/>
<keyword evidence="9" id="KW-1185">Reference proteome</keyword>
<feature type="domain" description="PPIase FKBP-type" evidence="7">
    <location>
        <begin position="238"/>
        <end position="322"/>
    </location>
</feature>
<evidence type="ECO:0000256" key="2">
    <source>
        <dbReference type="ARBA" id="ARBA00013194"/>
    </source>
</evidence>